<sequence>MQCEQNPIINIPFTTGRLGAYLPLNDEALILPITLMVKIPDPSSLNVVGPGGAQSVRCHVISQRTTTAMKRSACEASLENGTPVKKLRGPRGPYFKWLKAGSKPRTTEISRNTLQQGKRQPTTKKTCVQRPKICRSLTRHKENQAPHSSNADGIVNAYSFDNHDDKDSVGHLVAENRPEHVVEVEQLVEHISRSVEEEPHLERVNDRFDETNFCVLETSSHEEPPPITTADLMQALEAPSYPTCSDFVVTHDNEYEYGELDDLEERTDPGTVVYNEQEINVSAFETDSESDDDEEKLLAVAPDLHLTVEQKIDLLLLLATKKRHNLTFSASEDIMELAGILSSDKTFFSSRYFMKRVIEKYSSVSMTEYQVCPQCGKYLGLVESDGKCDRCQNEFSTESNKKSGHMFLYLTLCDQIKSVVKHCYDDLLLDSQTRQKINRFNYEDIYDGKVYKNSVESNVLTMNCFVDGLQVSSTSKRSAWPVLLCINELPLHLRRKYILMSSLWLGLKKPNCQEYLKPFIEGCNFLFRNGITVFTGGRSVHFLVKILMCISDTVARPLLRNSIQFNGEYGCGLCYHPGIVVKYGKGTVRSYSIKNGQYNSRTHEETMNFAAVAENERSSKMGIKGKSIFSEIEGFNVVSGLDLDFFHVLVNVAKRFTSLWFTDQFSGRPFNIKSKFEEVDSRLLLITPTSDVARAPRSLKDRSDYRGHEWFHWVAQYSIPVLKNILPARFLNHWGRLVHSVAVLMQNSVSKTDVAYCSRYLKSFVEEIDILYGTEHVTISIHLLTHLEESIYNYGQPWTHSAFMFESFNHDNKNFVKSSNGMAKQVCKGMQLRVALKNLEDEVSDSMSESHKEYLKKMTLSGSRNQVQPHFVEGNISFLGKPMSLILSPSYLEPLQQEGLDCRNLFIYERCLFQGEVYQCSNYQRISKQNNSVVLLDNNDVFRIDYFVVSSGKCYMLGKILPKNTLTKLCDIILPHIFVLKEPGRHFKCYPVSFINCKLLAFKFNISESDCPTFACINVLQKEMLR</sequence>
<dbReference type="PANTHER" id="PTHR46579:SF1">
    <property type="entry name" value="F5_8 TYPE C DOMAIN-CONTAINING PROTEIN"/>
    <property type="match status" value="1"/>
</dbReference>
<dbReference type="Proteomes" id="UP001219518">
    <property type="component" value="Unassembled WGS sequence"/>
</dbReference>
<accession>A0AAE1HZV1</accession>
<keyword evidence="3" id="KW-1185">Reference proteome</keyword>
<dbReference type="Pfam" id="PF02992">
    <property type="entry name" value="Transposase_21"/>
    <property type="match status" value="1"/>
</dbReference>
<comment type="caution">
    <text evidence="2">The sequence shown here is derived from an EMBL/GenBank/DDBJ whole genome shotgun (WGS) entry which is preliminary data.</text>
</comment>
<proteinExistence type="predicted"/>
<dbReference type="PANTHER" id="PTHR46579">
    <property type="entry name" value="F5/8 TYPE C DOMAIN-CONTAINING PROTEIN-RELATED"/>
    <property type="match status" value="1"/>
</dbReference>
<gene>
    <name evidence="2" type="ORF">KUF71_019556</name>
</gene>
<organism evidence="2 3">
    <name type="scientific">Frankliniella fusca</name>
    <dbReference type="NCBI Taxonomy" id="407009"/>
    <lineage>
        <taxon>Eukaryota</taxon>
        <taxon>Metazoa</taxon>
        <taxon>Ecdysozoa</taxon>
        <taxon>Arthropoda</taxon>
        <taxon>Hexapoda</taxon>
        <taxon>Insecta</taxon>
        <taxon>Pterygota</taxon>
        <taxon>Neoptera</taxon>
        <taxon>Paraneoptera</taxon>
        <taxon>Thysanoptera</taxon>
        <taxon>Terebrantia</taxon>
        <taxon>Thripoidea</taxon>
        <taxon>Thripidae</taxon>
        <taxon>Frankliniella</taxon>
    </lineage>
</organism>
<feature type="compositionally biased region" description="Polar residues" evidence="1">
    <location>
        <begin position="107"/>
        <end position="126"/>
    </location>
</feature>
<name>A0AAE1HZV1_9NEOP</name>
<dbReference type="EMBL" id="JAHWGI010001403">
    <property type="protein sequence ID" value="KAK3929715.1"/>
    <property type="molecule type" value="Genomic_DNA"/>
</dbReference>
<evidence type="ECO:0000313" key="2">
    <source>
        <dbReference type="EMBL" id="KAK3929715.1"/>
    </source>
</evidence>
<evidence type="ECO:0000313" key="3">
    <source>
        <dbReference type="Proteomes" id="UP001219518"/>
    </source>
</evidence>
<feature type="region of interest" description="Disordered" evidence="1">
    <location>
        <begin position="105"/>
        <end position="128"/>
    </location>
</feature>
<reference evidence="2" key="1">
    <citation type="submission" date="2021-07" db="EMBL/GenBank/DDBJ databases">
        <authorList>
            <person name="Catto M.A."/>
            <person name="Jacobson A."/>
            <person name="Kennedy G."/>
            <person name="Labadie P."/>
            <person name="Hunt B.G."/>
            <person name="Srinivasan R."/>
        </authorList>
    </citation>
    <scope>NUCLEOTIDE SEQUENCE</scope>
    <source>
        <strain evidence="2">PL_HMW_Pooled</strain>
        <tissue evidence="2">Head</tissue>
    </source>
</reference>
<dbReference type="AlphaFoldDB" id="A0AAE1HZV1"/>
<dbReference type="InterPro" id="IPR004242">
    <property type="entry name" value="Transposase_21"/>
</dbReference>
<evidence type="ECO:0000256" key="1">
    <source>
        <dbReference type="SAM" id="MobiDB-lite"/>
    </source>
</evidence>
<protein>
    <submittedName>
        <fullName evidence="2">3-dehydroquinate synthase</fullName>
    </submittedName>
</protein>
<reference evidence="2" key="2">
    <citation type="journal article" date="2023" name="BMC Genomics">
        <title>Pest status, molecular evolution, and epigenetic factors derived from the genome assembly of Frankliniella fusca, a thysanopteran phytovirus vector.</title>
        <authorList>
            <person name="Catto M.A."/>
            <person name="Labadie P.E."/>
            <person name="Jacobson A.L."/>
            <person name="Kennedy G.G."/>
            <person name="Srinivasan R."/>
            <person name="Hunt B.G."/>
        </authorList>
    </citation>
    <scope>NUCLEOTIDE SEQUENCE</scope>
    <source>
        <strain evidence="2">PL_HMW_Pooled</strain>
    </source>
</reference>